<keyword evidence="3" id="KW-1185">Reference proteome</keyword>
<dbReference type="AlphaFoldDB" id="A0A7L3DY37"/>
<feature type="domain" description="TNFR-Cys" evidence="1">
    <location>
        <begin position="58"/>
        <end position="96"/>
    </location>
</feature>
<dbReference type="EMBL" id="VZTR01003462">
    <property type="protein sequence ID" value="NXT61093.1"/>
    <property type="molecule type" value="Genomic_DNA"/>
</dbReference>
<evidence type="ECO:0000259" key="1">
    <source>
        <dbReference type="SMART" id="SM00208"/>
    </source>
</evidence>
<dbReference type="InterPro" id="IPR001368">
    <property type="entry name" value="TNFR/NGFR_Cys_rich_reg"/>
</dbReference>
<reference evidence="2 3" key="1">
    <citation type="submission" date="2019-09" db="EMBL/GenBank/DDBJ databases">
        <title>Bird 10,000 Genomes (B10K) Project - Family phase.</title>
        <authorList>
            <person name="Zhang G."/>
        </authorList>
    </citation>
    <scope>NUCLEOTIDE SEQUENCE [LARGE SCALE GENOMIC DNA]</scope>
    <source>
        <strain evidence="2">B10K-DU-012-41</strain>
    </source>
</reference>
<comment type="caution">
    <text evidence="2">The sequence shown here is derived from an EMBL/GenBank/DDBJ whole genome shotgun (WGS) entry which is preliminary data.</text>
</comment>
<dbReference type="Gene3D" id="2.10.50.10">
    <property type="entry name" value="Tumor Necrosis Factor Receptor, subunit A, domain 2"/>
    <property type="match status" value="1"/>
</dbReference>
<dbReference type="PANTHER" id="PTHR47388">
    <property type="entry name" value="TUMOR NECROSIS FACTOR RECEPTOR SUPERFAMILY MEMBER 18"/>
    <property type="match status" value="1"/>
</dbReference>
<protein>
    <submittedName>
        <fullName evidence="2">TNR18 factor</fullName>
    </submittedName>
</protein>
<dbReference type="GO" id="GO:0045785">
    <property type="term" value="P:positive regulation of cell adhesion"/>
    <property type="evidence" value="ECO:0007669"/>
    <property type="project" value="TreeGrafter"/>
</dbReference>
<evidence type="ECO:0000313" key="3">
    <source>
        <dbReference type="Proteomes" id="UP000563107"/>
    </source>
</evidence>
<gene>
    <name evidence="2" type="primary">Tnfrsf18</name>
    <name evidence="2" type="ORF">CHAFRE_R05393</name>
</gene>
<feature type="non-terminal residue" evidence="2">
    <location>
        <position position="96"/>
    </location>
</feature>
<organism evidence="2 3">
    <name type="scientific">Chaetops frenatus</name>
    <name type="common">Rufous rock-jumper</name>
    <dbReference type="NCBI Taxonomy" id="221966"/>
    <lineage>
        <taxon>Eukaryota</taxon>
        <taxon>Metazoa</taxon>
        <taxon>Chordata</taxon>
        <taxon>Craniata</taxon>
        <taxon>Vertebrata</taxon>
        <taxon>Euteleostomi</taxon>
        <taxon>Archelosauria</taxon>
        <taxon>Archosauria</taxon>
        <taxon>Dinosauria</taxon>
        <taxon>Saurischia</taxon>
        <taxon>Theropoda</taxon>
        <taxon>Coelurosauria</taxon>
        <taxon>Aves</taxon>
        <taxon>Neognathae</taxon>
        <taxon>Neoaves</taxon>
        <taxon>Telluraves</taxon>
        <taxon>Australaves</taxon>
        <taxon>Passeriformes</taxon>
        <taxon>Picathartidae</taxon>
        <taxon>Chaetops</taxon>
    </lineage>
</organism>
<sequence length="96" mass="10223">AGKPSPCAAAKDHDCKCPPGHSCADEPCQFCLALPGCGPGWEPTRIGAVNFKFSCKPCENGTYSSSRNSWCHPWTNCESSGFLTLREGNSSHNSVC</sequence>
<evidence type="ECO:0000313" key="2">
    <source>
        <dbReference type="EMBL" id="NXT61093.1"/>
    </source>
</evidence>
<dbReference type="Proteomes" id="UP000563107">
    <property type="component" value="Unassembled WGS sequence"/>
</dbReference>
<proteinExistence type="predicted"/>
<dbReference type="Pfam" id="PF00020">
    <property type="entry name" value="TNFR_c6"/>
    <property type="match status" value="1"/>
</dbReference>
<name>A0A7L3DY37_9PASS</name>
<dbReference type="PANTHER" id="PTHR47388:SF1">
    <property type="entry name" value="TUMOR NECROSIS FACTOR RECEPTOR SUPERFAMILY MEMBER 18"/>
    <property type="match status" value="1"/>
</dbReference>
<accession>A0A7L3DY37</accession>
<dbReference type="SUPFAM" id="SSF57586">
    <property type="entry name" value="TNF receptor-like"/>
    <property type="match status" value="1"/>
</dbReference>
<dbReference type="SMART" id="SM00208">
    <property type="entry name" value="TNFR"/>
    <property type="match status" value="1"/>
</dbReference>
<dbReference type="InterPro" id="IPR053107">
    <property type="entry name" value="TNFRSF18"/>
</dbReference>
<feature type="non-terminal residue" evidence="2">
    <location>
        <position position="1"/>
    </location>
</feature>
<dbReference type="GO" id="GO:0009897">
    <property type="term" value="C:external side of plasma membrane"/>
    <property type="evidence" value="ECO:0007669"/>
    <property type="project" value="TreeGrafter"/>
</dbReference>